<sequence>MQQPDPDVLARLALECDIQPLLHGRLESAGRLDLIPENFRESLAAARHKCRMDNILLLAEAEKAIDALAGAGVMPVVLKGMDIIHRYGMDFDLRRMDDMDLLVPTGQVKDSMAALAAAGWKLPHRIYDSNWAPYHTGLESSGPIMVYLEIHWNIIQEGRYRLDPADLFARAGKLEVGGRPVLGLHIHDLAVHTLLHHVSSHFHRKLKNWIDLHLLSMEDGFRWESVVDRAREWGGLPGAAMSMRHAGRLFPNWFPEEVVKLFGPERLRSLALKPLASTHPLDMYRKTSSRLVEMLLSAAMVSKPWRLPAAMRMFRGEPDYLRGVLDVDQHDS</sequence>
<organism evidence="1 2">
    <name type="scientific">Candidatus Polarisedimenticola svalbardensis</name>
    <dbReference type="NCBI Taxonomy" id="2886004"/>
    <lineage>
        <taxon>Bacteria</taxon>
        <taxon>Pseudomonadati</taxon>
        <taxon>Acidobacteriota</taxon>
        <taxon>Candidatus Polarisedimenticolia</taxon>
        <taxon>Candidatus Polarisedimenticolales</taxon>
        <taxon>Candidatus Polarisedimenticolaceae</taxon>
        <taxon>Candidatus Polarisedimenticola</taxon>
    </lineage>
</organism>
<dbReference type="Proteomes" id="UP000648239">
    <property type="component" value="Unassembled WGS sequence"/>
</dbReference>
<reference evidence="1 2" key="1">
    <citation type="submission" date="2020-08" db="EMBL/GenBank/DDBJ databases">
        <title>Acidobacteriota in marine sediments use diverse sulfur dissimilation pathways.</title>
        <authorList>
            <person name="Wasmund K."/>
        </authorList>
    </citation>
    <scope>NUCLEOTIDE SEQUENCE [LARGE SCALE GENOMIC DNA]</scope>
    <source>
        <strain evidence="1">MAG AM4</strain>
    </source>
</reference>
<dbReference type="InterPro" id="IPR039498">
    <property type="entry name" value="NTP_transf_5"/>
</dbReference>
<dbReference type="Pfam" id="PF14907">
    <property type="entry name" value="NTP_transf_5"/>
    <property type="match status" value="1"/>
</dbReference>
<name>A0A8J6XZM9_9BACT</name>
<evidence type="ECO:0000313" key="2">
    <source>
        <dbReference type="Proteomes" id="UP000648239"/>
    </source>
</evidence>
<dbReference type="AlphaFoldDB" id="A0A8J6XZM9"/>
<comment type="caution">
    <text evidence="1">The sequence shown here is derived from an EMBL/GenBank/DDBJ whole genome shotgun (WGS) entry which is preliminary data.</text>
</comment>
<protein>
    <submittedName>
        <fullName evidence="1">Nucleotidyltransferase family protein</fullName>
    </submittedName>
</protein>
<evidence type="ECO:0000313" key="1">
    <source>
        <dbReference type="EMBL" id="MBD3867373.1"/>
    </source>
</evidence>
<accession>A0A8J6XZM9</accession>
<dbReference type="EMBL" id="JACXWD010000009">
    <property type="protein sequence ID" value="MBD3867373.1"/>
    <property type="molecule type" value="Genomic_DNA"/>
</dbReference>
<proteinExistence type="predicted"/>
<gene>
    <name evidence="1" type="ORF">IFK94_04525</name>
</gene>